<evidence type="ECO:0000256" key="2">
    <source>
        <dbReference type="ARBA" id="ARBA00022801"/>
    </source>
</evidence>
<dbReference type="InterPro" id="IPR057232">
    <property type="entry name" value="DUF7910"/>
</dbReference>
<accession>A0A7I4D8S3</accession>
<dbReference type="GeneID" id="112294801"/>
<proteinExistence type="inferred from homology"/>
<dbReference type="Gramene" id="Pp3c2_32790V3.7">
    <property type="protein sequence ID" value="Pp3c2_32790V3.7"/>
    <property type="gene ID" value="Pp3c2_32790"/>
</dbReference>
<dbReference type="GO" id="GO:0051017">
    <property type="term" value="P:actin filament bundle assembly"/>
    <property type="evidence" value="ECO:0000318"/>
    <property type="project" value="GO_Central"/>
</dbReference>
<dbReference type="FunFam" id="2.80.10.50:FF:000188">
    <property type="entry name" value="Predicted protein"/>
    <property type="match status" value="1"/>
</dbReference>
<gene>
    <name evidence="8" type="primary">LOC112294801</name>
</gene>
<dbReference type="InterPro" id="IPR010431">
    <property type="entry name" value="Fascin"/>
</dbReference>
<dbReference type="GO" id="GO:0005737">
    <property type="term" value="C:cytoplasm"/>
    <property type="evidence" value="ECO:0000318"/>
    <property type="project" value="GO_Central"/>
</dbReference>
<evidence type="ECO:0000256" key="3">
    <source>
        <dbReference type="ARBA" id="ARBA00023295"/>
    </source>
</evidence>
<sequence length="602" mass="66387">MVVARHLVRGYLILGLIISIVHALSLLPGCFTNDAHPRACVPGGVVALQSEWSLLDATEAGVAVMVVARLLVRGYLVLGLMILIVHHQSLLPGCFTNDAHPRACVPGGVVALQPERSLFDASKVRAVSLGGWLVIEKWMKTSLFDGIPDGDLLDGAQISLQSISRGTYLSAERGGGDRMVVNRTAISTWETFKVWRVSAGVYQLRVFNKMFVSAMNGGGGAVLASAASPAQWESFKIHRNPSQSSMVHIQAYNGMYLQARDRNLLTADLKDVPGWNKNDATFIMVVNTPLGGEYQLANGWGAEAAVNVFQKHRESFVQESDFRFLASKGINAVRIPVGYWIASDPNPPAPYVSGSLQALDNGFQWANNHGIKIIIDLHAAPGSQNGQEHSSSRDGIAEWAVQVGIDYIGESIKTIDFLASRYGNNQALLGIELLNEPGAAVVPLDVLKDYYARGYSTVRKYTSSAYVIMCQRIGGDFTELANVLPADKVVLDVHFYNLFNHELFDKKTPEWNIDFVYNDRLSLVKRLNTAGNALIFVGEWTNEWMVENASQSDYLRFGAAQLQVFGQATFGWAYWSYQHQLYRWSFKQSVQQGYLNAPTSGW</sequence>
<feature type="transmembrane region" description="Helical" evidence="5">
    <location>
        <begin position="7"/>
        <end position="27"/>
    </location>
</feature>
<dbReference type="EnsemblPlants" id="Pp3c2_32790V3.2">
    <property type="protein sequence ID" value="Pp3c2_32790V3.2"/>
    <property type="gene ID" value="Pp3c2_32790"/>
</dbReference>
<evidence type="ECO:0000259" key="6">
    <source>
        <dbReference type="Pfam" id="PF00150"/>
    </source>
</evidence>
<dbReference type="GO" id="GO:0007163">
    <property type="term" value="P:establishment or maintenance of cell polarity"/>
    <property type="evidence" value="ECO:0000318"/>
    <property type="project" value="GO_Central"/>
</dbReference>
<dbReference type="Gramene" id="Pp3c2_32790V3.4">
    <property type="protein sequence ID" value="Pp3c2_32790V3.4"/>
    <property type="gene ID" value="Pp3c2_32790"/>
</dbReference>
<dbReference type="Gene3D" id="2.80.10.50">
    <property type="match status" value="1"/>
</dbReference>
<name>A0A7I4D8S3_PHYPA</name>
<dbReference type="PANTHER" id="PTHR10551">
    <property type="entry name" value="FASCIN"/>
    <property type="match status" value="1"/>
</dbReference>
<reference evidence="8 9" key="1">
    <citation type="journal article" date="2008" name="Science">
        <title>The Physcomitrella genome reveals evolutionary insights into the conquest of land by plants.</title>
        <authorList>
            <person name="Rensing S."/>
            <person name="Lang D."/>
            <person name="Zimmer A."/>
            <person name="Terry A."/>
            <person name="Salamov A."/>
            <person name="Shapiro H."/>
            <person name="Nishiyama T."/>
            <person name="Perroud P.-F."/>
            <person name="Lindquist E."/>
            <person name="Kamisugi Y."/>
            <person name="Tanahashi T."/>
            <person name="Sakakibara K."/>
            <person name="Fujita T."/>
            <person name="Oishi K."/>
            <person name="Shin-I T."/>
            <person name="Kuroki Y."/>
            <person name="Toyoda A."/>
            <person name="Suzuki Y."/>
            <person name="Hashimoto A."/>
            <person name="Yamaguchi K."/>
            <person name="Sugano A."/>
            <person name="Kohara Y."/>
            <person name="Fujiyama A."/>
            <person name="Anterola A."/>
            <person name="Aoki S."/>
            <person name="Ashton N."/>
            <person name="Barbazuk W.B."/>
            <person name="Barker E."/>
            <person name="Bennetzen J."/>
            <person name="Bezanilla M."/>
            <person name="Blankenship R."/>
            <person name="Cho S.H."/>
            <person name="Dutcher S."/>
            <person name="Estelle M."/>
            <person name="Fawcett J.A."/>
            <person name="Gundlach H."/>
            <person name="Hanada K."/>
            <person name="Heyl A."/>
            <person name="Hicks K.A."/>
            <person name="Hugh J."/>
            <person name="Lohr M."/>
            <person name="Mayer K."/>
            <person name="Melkozernov A."/>
            <person name="Murata T."/>
            <person name="Nelson D."/>
            <person name="Pils B."/>
            <person name="Prigge M."/>
            <person name="Reiss B."/>
            <person name="Renner T."/>
            <person name="Rombauts S."/>
            <person name="Rushton P."/>
            <person name="Sanderfoot A."/>
            <person name="Schween G."/>
            <person name="Shiu S.-H."/>
            <person name="Stueber K."/>
            <person name="Theodoulou F.L."/>
            <person name="Tu H."/>
            <person name="Van de Peer Y."/>
            <person name="Verrier P.J."/>
            <person name="Waters E."/>
            <person name="Wood A."/>
            <person name="Yang L."/>
            <person name="Cove D."/>
            <person name="Cuming A."/>
            <person name="Hasebe M."/>
            <person name="Lucas S."/>
            <person name="Mishler D.B."/>
            <person name="Reski R."/>
            <person name="Grigoriev I."/>
            <person name="Quatrano R.S."/>
            <person name="Boore J.L."/>
        </authorList>
    </citation>
    <scope>NUCLEOTIDE SEQUENCE [LARGE SCALE GENOMIC DNA]</scope>
    <source>
        <strain evidence="8 9">cv. Gransden 2004</strain>
    </source>
</reference>
<dbReference type="SUPFAM" id="SSF50405">
    <property type="entry name" value="Actin-crosslinking proteins"/>
    <property type="match status" value="1"/>
</dbReference>
<protein>
    <recommendedName>
        <fullName evidence="10">Mannan endo-1,4-beta-mannosidase</fullName>
    </recommendedName>
</protein>
<dbReference type="InterPro" id="IPR001547">
    <property type="entry name" value="Glyco_hydro_5"/>
</dbReference>
<reference evidence="8 9" key="2">
    <citation type="journal article" date="2018" name="Plant J.">
        <title>The Physcomitrella patens chromosome-scale assembly reveals moss genome structure and evolution.</title>
        <authorList>
            <person name="Lang D."/>
            <person name="Ullrich K.K."/>
            <person name="Murat F."/>
            <person name="Fuchs J."/>
            <person name="Jenkins J."/>
            <person name="Haas F.B."/>
            <person name="Piednoel M."/>
            <person name="Gundlach H."/>
            <person name="Van Bel M."/>
            <person name="Meyberg R."/>
            <person name="Vives C."/>
            <person name="Morata J."/>
            <person name="Symeonidi A."/>
            <person name="Hiss M."/>
            <person name="Muchero W."/>
            <person name="Kamisugi Y."/>
            <person name="Saleh O."/>
            <person name="Blanc G."/>
            <person name="Decker E.L."/>
            <person name="van Gessel N."/>
            <person name="Grimwood J."/>
            <person name="Hayes R.D."/>
            <person name="Graham S.W."/>
            <person name="Gunter L.E."/>
            <person name="McDaniel S.F."/>
            <person name="Hoernstein S.N.W."/>
            <person name="Larsson A."/>
            <person name="Li F.W."/>
            <person name="Perroud P.F."/>
            <person name="Phillips J."/>
            <person name="Ranjan P."/>
            <person name="Rokshar D.S."/>
            <person name="Rothfels C.J."/>
            <person name="Schneider L."/>
            <person name="Shu S."/>
            <person name="Stevenson D.W."/>
            <person name="Thummler F."/>
            <person name="Tillich M."/>
            <person name="Villarreal Aguilar J.C."/>
            <person name="Widiez T."/>
            <person name="Wong G.K."/>
            <person name="Wymore A."/>
            <person name="Zhang Y."/>
            <person name="Zimmer A.D."/>
            <person name="Quatrano R.S."/>
            <person name="Mayer K.F.X."/>
            <person name="Goodstein D."/>
            <person name="Casacuberta J.M."/>
            <person name="Vandepoele K."/>
            <person name="Reski R."/>
            <person name="Cuming A.C."/>
            <person name="Tuskan G.A."/>
            <person name="Maumus F."/>
            <person name="Salse J."/>
            <person name="Schmutz J."/>
            <person name="Rensing S.A."/>
        </authorList>
    </citation>
    <scope>NUCLEOTIDE SEQUENCE [LARGE SCALE GENOMIC DNA]</scope>
    <source>
        <strain evidence="8 9">cv. Gransden 2004</strain>
    </source>
</reference>
<keyword evidence="3 4" id="KW-0326">Glycosidase</keyword>
<dbReference type="Pfam" id="PF00150">
    <property type="entry name" value="Cellulase"/>
    <property type="match status" value="1"/>
</dbReference>
<evidence type="ECO:0000256" key="4">
    <source>
        <dbReference type="RuleBase" id="RU361153"/>
    </source>
</evidence>
<dbReference type="EnsemblPlants" id="Pp3c2_32790V3.7">
    <property type="protein sequence ID" value="Pp3c2_32790V3.7"/>
    <property type="gene ID" value="Pp3c2_32790"/>
</dbReference>
<dbReference type="Pfam" id="PF25490">
    <property type="entry name" value="DUF7910"/>
    <property type="match status" value="1"/>
</dbReference>
<comment type="similarity">
    <text evidence="1 4">Belongs to the glycosyl hydrolase 5 (cellulase A) family.</text>
</comment>
<evidence type="ECO:0008006" key="10">
    <source>
        <dbReference type="Google" id="ProtNLM"/>
    </source>
</evidence>
<dbReference type="GO" id="GO:0016477">
    <property type="term" value="P:cell migration"/>
    <property type="evidence" value="ECO:0000318"/>
    <property type="project" value="GO_Central"/>
</dbReference>
<dbReference type="EnsemblPlants" id="Pp3c2_32790V3.4">
    <property type="protein sequence ID" value="Pp3c2_32790V3.4"/>
    <property type="gene ID" value="Pp3c2_32790"/>
</dbReference>
<dbReference type="GO" id="GO:0004553">
    <property type="term" value="F:hydrolase activity, hydrolyzing O-glycosyl compounds"/>
    <property type="evidence" value="ECO:0007669"/>
    <property type="project" value="InterPro"/>
</dbReference>
<keyword evidence="5" id="KW-0812">Transmembrane</keyword>
<feature type="domain" description="DUF7910" evidence="7">
    <location>
        <begin position="150"/>
        <end position="285"/>
    </location>
</feature>
<dbReference type="Gene3D" id="3.20.20.80">
    <property type="entry name" value="Glycosidases"/>
    <property type="match status" value="1"/>
</dbReference>
<dbReference type="Proteomes" id="UP000006727">
    <property type="component" value="Chromosome 2"/>
</dbReference>
<dbReference type="EnsemblPlants" id="Pp3c2_32790V3.3">
    <property type="protein sequence ID" value="Pp3c2_32790V3.3"/>
    <property type="gene ID" value="Pp3c2_32790"/>
</dbReference>
<evidence type="ECO:0000256" key="1">
    <source>
        <dbReference type="ARBA" id="ARBA00005641"/>
    </source>
</evidence>
<keyword evidence="9" id="KW-1185">Reference proteome</keyword>
<dbReference type="EMBL" id="ABEU02000002">
    <property type="status" value="NOT_ANNOTATED_CDS"/>
    <property type="molecule type" value="Genomic_DNA"/>
</dbReference>
<dbReference type="RefSeq" id="XP_024401419.1">
    <property type="nucleotide sequence ID" value="XM_024545651.2"/>
</dbReference>
<evidence type="ECO:0000313" key="8">
    <source>
        <dbReference type="EnsemblPlants" id="Pp3c2_32790V3.7"/>
    </source>
</evidence>
<dbReference type="SUPFAM" id="SSF51445">
    <property type="entry name" value="(Trans)glycosidases"/>
    <property type="match status" value="1"/>
</dbReference>
<dbReference type="Gramene" id="Pp3c2_32790V3.2">
    <property type="protein sequence ID" value="Pp3c2_32790V3.2"/>
    <property type="gene ID" value="Pp3c2_32790"/>
</dbReference>
<dbReference type="InterPro" id="IPR017853">
    <property type="entry name" value="GH"/>
</dbReference>
<keyword evidence="2 4" id="KW-0378">Hydrolase</keyword>
<keyword evidence="5" id="KW-0472">Membrane</keyword>
<reference evidence="8" key="3">
    <citation type="submission" date="2020-12" db="UniProtKB">
        <authorList>
            <consortium name="EnsemblPlants"/>
        </authorList>
    </citation>
    <scope>IDENTIFICATION</scope>
</reference>
<dbReference type="KEGG" id="ppp:112294801"/>
<evidence type="ECO:0000313" key="9">
    <source>
        <dbReference type="Proteomes" id="UP000006727"/>
    </source>
</evidence>
<dbReference type="PANTHER" id="PTHR10551:SF9">
    <property type="entry name" value="FASCIN-2"/>
    <property type="match status" value="1"/>
</dbReference>
<dbReference type="CDD" id="cd00257">
    <property type="entry name" value="beta-trefoil_FSCN-like"/>
    <property type="match status" value="1"/>
</dbReference>
<dbReference type="AlphaFoldDB" id="A0A7I4D8S3"/>
<dbReference type="GO" id="GO:0015629">
    <property type="term" value="C:actin cytoskeleton"/>
    <property type="evidence" value="ECO:0000318"/>
    <property type="project" value="GO_Central"/>
</dbReference>
<dbReference type="InterPro" id="IPR008999">
    <property type="entry name" value="Actin-crosslinking"/>
</dbReference>
<keyword evidence="5" id="KW-1133">Transmembrane helix</keyword>
<dbReference type="GO" id="GO:0051015">
    <property type="term" value="F:actin filament binding"/>
    <property type="evidence" value="ECO:0000318"/>
    <property type="project" value="GO_Central"/>
</dbReference>
<evidence type="ECO:0000256" key="5">
    <source>
        <dbReference type="SAM" id="Phobius"/>
    </source>
</evidence>
<organism evidence="8 9">
    <name type="scientific">Physcomitrium patens</name>
    <name type="common">Spreading-leaved earth moss</name>
    <name type="synonym">Physcomitrella patens</name>
    <dbReference type="NCBI Taxonomy" id="3218"/>
    <lineage>
        <taxon>Eukaryota</taxon>
        <taxon>Viridiplantae</taxon>
        <taxon>Streptophyta</taxon>
        <taxon>Embryophyta</taxon>
        <taxon>Bryophyta</taxon>
        <taxon>Bryophytina</taxon>
        <taxon>Bryopsida</taxon>
        <taxon>Funariidae</taxon>
        <taxon>Funariales</taxon>
        <taxon>Funariaceae</taxon>
        <taxon>Physcomitrium</taxon>
    </lineage>
</organism>
<dbReference type="Gramene" id="Pp3c2_32790V3.3">
    <property type="protein sequence ID" value="Pp3c2_32790V3.3"/>
    <property type="gene ID" value="Pp3c2_32790"/>
</dbReference>
<dbReference type="OrthoDB" id="62120at2759"/>
<feature type="domain" description="Glycoside hydrolase family 5" evidence="6">
    <location>
        <begin position="317"/>
        <end position="578"/>
    </location>
</feature>
<dbReference type="GO" id="GO:0000272">
    <property type="term" value="P:polysaccharide catabolic process"/>
    <property type="evidence" value="ECO:0007669"/>
    <property type="project" value="InterPro"/>
</dbReference>
<evidence type="ECO:0000259" key="7">
    <source>
        <dbReference type="Pfam" id="PF25490"/>
    </source>
</evidence>